<evidence type="ECO:0000256" key="2">
    <source>
        <dbReference type="ARBA" id="ARBA00022679"/>
    </source>
</evidence>
<evidence type="ECO:0000256" key="4">
    <source>
        <dbReference type="RuleBase" id="RU369062"/>
    </source>
</evidence>
<proteinExistence type="inferred from homology"/>
<keyword evidence="8" id="KW-1185">Reference proteome</keyword>
<name>A0A1H6WSX4_9BURK</name>
<dbReference type="SUPFAM" id="SSF52540">
    <property type="entry name" value="P-loop containing nucleoside triphosphate hydrolases"/>
    <property type="match status" value="1"/>
</dbReference>
<gene>
    <name evidence="7" type="ORF">SAMN05192539_1007185</name>
</gene>
<dbReference type="EMBL" id="FNYE01000007">
    <property type="protein sequence ID" value="SEJ18324.1"/>
    <property type="molecule type" value="Genomic_DNA"/>
</dbReference>
<comment type="subunit">
    <text evidence="4">Homotetramer.</text>
</comment>
<dbReference type="Pfam" id="PF03976">
    <property type="entry name" value="PPK2"/>
    <property type="match status" value="1"/>
</dbReference>
<dbReference type="PIRSF" id="PIRSF028756">
    <property type="entry name" value="PPK2_prd"/>
    <property type="match status" value="1"/>
</dbReference>
<dbReference type="GO" id="GO:0008976">
    <property type="term" value="F:polyphosphate kinase activity"/>
    <property type="evidence" value="ECO:0007669"/>
    <property type="project" value="UniProtKB-UniRule"/>
</dbReference>
<evidence type="ECO:0000256" key="5">
    <source>
        <dbReference type="SAM" id="MobiDB-lite"/>
    </source>
</evidence>
<reference evidence="8" key="1">
    <citation type="submission" date="2016-10" db="EMBL/GenBank/DDBJ databases">
        <authorList>
            <person name="Varghese N."/>
            <person name="Submissions S."/>
        </authorList>
    </citation>
    <scope>NUCLEOTIDE SEQUENCE [LARGE SCALE GENOMIC DNA]</scope>
    <source>
        <strain evidence="8">LMG 26031</strain>
    </source>
</reference>
<keyword evidence="3 4" id="KW-0418">Kinase</keyword>
<dbReference type="AlphaFoldDB" id="A0A1H6WSX4"/>
<feature type="domain" description="Polyphosphate kinase-2-related" evidence="6">
    <location>
        <begin position="40"/>
        <end position="264"/>
    </location>
</feature>
<comment type="similarity">
    <text evidence="1 4">Belongs to the polyphosphate kinase 2 (PPK2) family. Class I subfamily.</text>
</comment>
<dbReference type="OrthoDB" id="9775224at2"/>
<evidence type="ECO:0000259" key="6">
    <source>
        <dbReference type="Pfam" id="PF03976"/>
    </source>
</evidence>
<evidence type="ECO:0000313" key="7">
    <source>
        <dbReference type="EMBL" id="SEJ18324.1"/>
    </source>
</evidence>
<evidence type="ECO:0000313" key="8">
    <source>
        <dbReference type="Proteomes" id="UP000198866"/>
    </source>
</evidence>
<organism evidence="7 8">
    <name type="scientific">Paraburkholderia diazotrophica</name>
    <dbReference type="NCBI Taxonomy" id="667676"/>
    <lineage>
        <taxon>Bacteria</taxon>
        <taxon>Pseudomonadati</taxon>
        <taxon>Pseudomonadota</taxon>
        <taxon>Betaproteobacteria</taxon>
        <taxon>Burkholderiales</taxon>
        <taxon>Burkholderiaceae</taxon>
        <taxon>Paraburkholderia</taxon>
    </lineage>
</organism>
<dbReference type="InterPro" id="IPR016898">
    <property type="entry name" value="Polyphosphate_phosphotransfera"/>
</dbReference>
<sequence length="294" mass="34240">MAEMRNDKTRNDRNGANGKHGANGRHAEKALEALAAHGRLKNRQYEKELALLHIELVKLQEWVVQTGAKVCVIFEGRDSAGKGGTIKAITERVSPRVFRVIALPAPTDREKTQMYIQRYLPHLPAAGEIVLFDRSWYNRAGVERVMGFCTEEQVEHFFKAVPLIEHAIIGSGIILLKYWLEVSEEEQTRRLQARITDERKTWKLTPMDLRSYSRWYDYSRARDDMFAATDTEQAPWHVVRSDDKKRARLNLITHLLNSVPYKTMPREKVKLPKRQKPEGYRESNRPLRYVPEKY</sequence>
<dbReference type="RefSeq" id="WP_090865391.1">
    <property type="nucleotide sequence ID" value="NZ_FNYE01000007.1"/>
</dbReference>
<feature type="region of interest" description="Disordered" evidence="5">
    <location>
        <begin position="266"/>
        <end position="294"/>
    </location>
</feature>
<dbReference type="PANTHER" id="PTHR34383:SF1">
    <property type="entry name" value="ADP-POLYPHOSPHATE PHOSPHOTRANSFERASE"/>
    <property type="match status" value="1"/>
</dbReference>
<evidence type="ECO:0000256" key="3">
    <source>
        <dbReference type="ARBA" id="ARBA00022777"/>
    </source>
</evidence>
<protein>
    <recommendedName>
        <fullName evidence="4">ADP/GDP-polyphosphate phosphotransferase</fullName>
        <ecNumber evidence="4">2.7.4.-</ecNumber>
    </recommendedName>
    <alternativeName>
        <fullName evidence="4">Polyphosphate kinase PPK2</fullName>
    </alternativeName>
</protein>
<dbReference type="GO" id="GO:0006793">
    <property type="term" value="P:phosphorus metabolic process"/>
    <property type="evidence" value="ECO:0007669"/>
    <property type="project" value="InterPro"/>
</dbReference>
<comment type="function">
    <text evidence="4">Uses inorganic polyphosphate (polyP) as a donor to convert GDP to GTP or ADP to ATP.</text>
</comment>
<dbReference type="NCBIfam" id="TIGR03707">
    <property type="entry name" value="PPK2_P_aer"/>
    <property type="match status" value="1"/>
</dbReference>
<dbReference type="STRING" id="667676.SAMN05192539_1007185"/>
<dbReference type="Gene3D" id="3.40.50.300">
    <property type="entry name" value="P-loop containing nucleotide triphosphate hydrolases"/>
    <property type="match status" value="1"/>
</dbReference>
<dbReference type="EC" id="2.7.4.-" evidence="4"/>
<dbReference type="Proteomes" id="UP000198866">
    <property type="component" value="Unassembled WGS sequence"/>
</dbReference>
<accession>A0A1H6WSX4</accession>
<dbReference type="InterPro" id="IPR022486">
    <property type="entry name" value="PPK2_PA0141"/>
</dbReference>
<evidence type="ECO:0000256" key="1">
    <source>
        <dbReference type="ARBA" id="ARBA00009924"/>
    </source>
</evidence>
<feature type="compositionally biased region" description="Basic and acidic residues" evidence="5">
    <location>
        <begin position="1"/>
        <end position="13"/>
    </location>
</feature>
<dbReference type="InterPro" id="IPR027417">
    <property type="entry name" value="P-loop_NTPase"/>
</dbReference>
<feature type="region of interest" description="Disordered" evidence="5">
    <location>
        <begin position="1"/>
        <end position="25"/>
    </location>
</feature>
<dbReference type="PANTHER" id="PTHR34383">
    <property type="entry name" value="POLYPHOSPHATE:AMP PHOSPHOTRANSFERASE-RELATED"/>
    <property type="match status" value="1"/>
</dbReference>
<keyword evidence="2 4" id="KW-0808">Transferase</keyword>
<dbReference type="InterPro" id="IPR022488">
    <property type="entry name" value="PPK2-related"/>
</dbReference>